<keyword evidence="9" id="KW-1185">Reference proteome</keyword>
<dbReference type="SUPFAM" id="SSF103481">
    <property type="entry name" value="Multidrug resistance efflux transporter EmrE"/>
    <property type="match status" value="1"/>
</dbReference>
<feature type="transmembrane region" description="Helical" evidence="6">
    <location>
        <begin position="35"/>
        <end position="53"/>
    </location>
</feature>
<dbReference type="PANTHER" id="PTHR11132">
    <property type="entry name" value="SOLUTE CARRIER FAMILY 35"/>
    <property type="match status" value="1"/>
</dbReference>
<accession>A0A5C3LRQ3</accession>
<keyword evidence="3 6" id="KW-1133">Transmembrane helix</keyword>
<feature type="transmembrane region" description="Helical" evidence="6">
    <location>
        <begin position="229"/>
        <end position="251"/>
    </location>
</feature>
<evidence type="ECO:0000256" key="6">
    <source>
        <dbReference type="SAM" id="Phobius"/>
    </source>
</evidence>
<dbReference type="OrthoDB" id="5547497at2759"/>
<dbReference type="InterPro" id="IPR037185">
    <property type="entry name" value="EmrE-like"/>
</dbReference>
<evidence type="ECO:0000256" key="3">
    <source>
        <dbReference type="ARBA" id="ARBA00022989"/>
    </source>
</evidence>
<evidence type="ECO:0000313" key="8">
    <source>
        <dbReference type="EMBL" id="TFK35774.1"/>
    </source>
</evidence>
<feature type="transmembrane region" description="Helical" evidence="6">
    <location>
        <begin position="156"/>
        <end position="175"/>
    </location>
</feature>
<sequence length="350" mass="37619">MAVSMQVVAVIAFYMVAALVMVFVNKIVLNTAPNLPTFLCSFQSISTVLLLTLTSLFTSHVQIPTLDYSTARKLAPLMIVDAAGFLFNTLCLRDVEAAYYNIARGLVLPLTILVVSIHSFSRPSLSVVGCASVVTFGFLLGTSFQEDVPAKAVPGPLALFYGFLSSLSIAVHAVLVKSSLPHVNGSATMLSYWSNLGSAVLLGFTAVLSGEVGDFLGMMKDSEWDWATFAWGNLITGVFGFLISVAGILSVKITSPVTHMFSSASRSVLQIVLGVKIFGDIITRQRIASAFTIMFGTLLYTYVKSQEPKPQPVEAAVPLISKDLESQQSHTSNSEAPVDSYYARSSQEKS</sequence>
<feature type="domain" description="Sugar phosphate transporter" evidence="7">
    <location>
        <begin position="7"/>
        <end position="300"/>
    </location>
</feature>
<dbReference type="InterPro" id="IPR050186">
    <property type="entry name" value="TPT_transporter"/>
</dbReference>
<name>A0A5C3LRQ3_9AGAR</name>
<feature type="transmembrane region" description="Helical" evidence="6">
    <location>
        <begin position="98"/>
        <end position="117"/>
    </location>
</feature>
<keyword evidence="4 6" id="KW-0472">Membrane</keyword>
<organism evidence="8 9">
    <name type="scientific">Crucibulum laeve</name>
    <dbReference type="NCBI Taxonomy" id="68775"/>
    <lineage>
        <taxon>Eukaryota</taxon>
        <taxon>Fungi</taxon>
        <taxon>Dikarya</taxon>
        <taxon>Basidiomycota</taxon>
        <taxon>Agaricomycotina</taxon>
        <taxon>Agaricomycetes</taxon>
        <taxon>Agaricomycetidae</taxon>
        <taxon>Agaricales</taxon>
        <taxon>Agaricineae</taxon>
        <taxon>Nidulariaceae</taxon>
        <taxon>Crucibulum</taxon>
    </lineage>
</organism>
<dbReference type="Proteomes" id="UP000308652">
    <property type="component" value="Unassembled WGS sequence"/>
</dbReference>
<feature type="region of interest" description="Disordered" evidence="5">
    <location>
        <begin position="324"/>
        <end position="350"/>
    </location>
</feature>
<evidence type="ECO:0000259" key="7">
    <source>
        <dbReference type="Pfam" id="PF03151"/>
    </source>
</evidence>
<proteinExistence type="predicted"/>
<comment type="subcellular location">
    <subcellularLocation>
        <location evidence="1">Membrane</location>
        <topology evidence="1">Multi-pass membrane protein</topology>
    </subcellularLocation>
</comment>
<keyword evidence="2 6" id="KW-0812">Transmembrane</keyword>
<dbReference type="AlphaFoldDB" id="A0A5C3LRQ3"/>
<dbReference type="EMBL" id="ML213619">
    <property type="protein sequence ID" value="TFK35774.1"/>
    <property type="molecule type" value="Genomic_DNA"/>
</dbReference>
<feature type="transmembrane region" description="Helical" evidence="6">
    <location>
        <begin position="124"/>
        <end position="144"/>
    </location>
</feature>
<feature type="transmembrane region" description="Helical" evidence="6">
    <location>
        <begin position="74"/>
        <end position="92"/>
    </location>
</feature>
<gene>
    <name evidence="8" type="ORF">BDQ12DRAFT_687909</name>
</gene>
<evidence type="ECO:0000256" key="5">
    <source>
        <dbReference type="SAM" id="MobiDB-lite"/>
    </source>
</evidence>
<evidence type="ECO:0000256" key="2">
    <source>
        <dbReference type="ARBA" id="ARBA00022692"/>
    </source>
</evidence>
<feature type="transmembrane region" description="Helical" evidence="6">
    <location>
        <begin position="7"/>
        <end position="29"/>
    </location>
</feature>
<dbReference type="InterPro" id="IPR004853">
    <property type="entry name" value="Sugar_P_trans_dom"/>
</dbReference>
<evidence type="ECO:0000313" key="9">
    <source>
        <dbReference type="Proteomes" id="UP000308652"/>
    </source>
</evidence>
<feature type="transmembrane region" description="Helical" evidence="6">
    <location>
        <begin position="187"/>
        <end position="209"/>
    </location>
</feature>
<feature type="compositionally biased region" description="Polar residues" evidence="5">
    <location>
        <begin position="326"/>
        <end position="335"/>
    </location>
</feature>
<reference evidence="8 9" key="1">
    <citation type="journal article" date="2019" name="Nat. Ecol. Evol.">
        <title>Megaphylogeny resolves global patterns of mushroom evolution.</title>
        <authorList>
            <person name="Varga T."/>
            <person name="Krizsan K."/>
            <person name="Foldi C."/>
            <person name="Dima B."/>
            <person name="Sanchez-Garcia M."/>
            <person name="Sanchez-Ramirez S."/>
            <person name="Szollosi G.J."/>
            <person name="Szarkandi J.G."/>
            <person name="Papp V."/>
            <person name="Albert L."/>
            <person name="Andreopoulos W."/>
            <person name="Angelini C."/>
            <person name="Antonin V."/>
            <person name="Barry K.W."/>
            <person name="Bougher N.L."/>
            <person name="Buchanan P."/>
            <person name="Buyck B."/>
            <person name="Bense V."/>
            <person name="Catcheside P."/>
            <person name="Chovatia M."/>
            <person name="Cooper J."/>
            <person name="Damon W."/>
            <person name="Desjardin D."/>
            <person name="Finy P."/>
            <person name="Geml J."/>
            <person name="Haridas S."/>
            <person name="Hughes K."/>
            <person name="Justo A."/>
            <person name="Karasinski D."/>
            <person name="Kautmanova I."/>
            <person name="Kiss B."/>
            <person name="Kocsube S."/>
            <person name="Kotiranta H."/>
            <person name="LaButti K.M."/>
            <person name="Lechner B.E."/>
            <person name="Liimatainen K."/>
            <person name="Lipzen A."/>
            <person name="Lukacs Z."/>
            <person name="Mihaltcheva S."/>
            <person name="Morgado L.N."/>
            <person name="Niskanen T."/>
            <person name="Noordeloos M.E."/>
            <person name="Ohm R.A."/>
            <person name="Ortiz-Santana B."/>
            <person name="Ovrebo C."/>
            <person name="Racz N."/>
            <person name="Riley R."/>
            <person name="Savchenko A."/>
            <person name="Shiryaev A."/>
            <person name="Soop K."/>
            <person name="Spirin V."/>
            <person name="Szebenyi C."/>
            <person name="Tomsovsky M."/>
            <person name="Tulloss R.E."/>
            <person name="Uehling J."/>
            <person name="Grigoriev I.V."/>
            <person name="Vagvolgyi C."/>
            <person name="Papp T."/>
            <person name="Martin F.M."/>
            <person name="Miettinen O."/>
            <person name="Hibbett D.S."/>
            <person name="Nagy L.G."/>
        </authorList>
    </citation>
    <scope>NUCLEOTIDE SEQUENCE [LARGE SCALE GENOMIC DNA]</scope>
    <source>
        <strain evidence="8 9">CBS 166.37</strain>
    </source>
</reference>
<protein>
    <recommendedName>
        <fullName evidence="7">Sugar phosphate transporter domain-containing protein</fullName>
    </recommendedName>
</protein>
<dbReference type="Pfam" id="PF03151">
    <property type="entry name" value="TPT"/>
    <property type="match status" value="1"/>
</dbReference>
<evidence type="ECO:0000256" key="1">
    <source>
        <dbReference type="ARBA" id="ARBA00004141"/>
    </source>
</evidence>
<dbReference type="GO" id="GO:0016020">
    <property type="term" value="C:membrane"/>
    <property type="evidence" value="ECO:0007669"/>
    <property type="project" value="UniProtKB-SubCell"/>
</dbReference>
<evidence type="ECO:0000256" key="4">
    <source>
        <dbReference type="ARBA" id="ARBA00023136"/>
    </source>
</evidence>